<dbReference type="Pfam" id="PF03788">
    <property type="entry name" value="LrgA"/>
    <property type="match status" value="1"/>
</dbReference>
<comment type="subcellular location">
    <subcellularLocation>
        <location evidence="1">Cell membrane</location>
        <topology evidence="1">Multi-pass membrane protein</topology>
    </subcellularLocation>
</comment>
<evidence type="ECO:0000313" key="7">
    <source>
        <dbReference type="EMBL" id="EFY08375.1"/>
    </source>
</evidence>
<dbReference type="GO" id="GO:0005886">
    <property type="term" value="C:plasma membrane"/>
    <property type="evidence" value="ECO:0007669"/>
    <property type="project" value="UniProtKB-SubCell"/>
</dbReference>
<keyword evidence="4 6" id="KW-1133">Transmembrane helix</keyword>
<keyword evidence="3 6" id="KW-0812">Transmembrane</keyword>
<proteinExistence type="predicted"/>
<protein>
    <submittedName>
        <fullName evidence="7">LrgA family protein</fullName>
    </submittedName>
</protein>
<evidence type="ECO:0000256" key="2">
    <source>
        <dbReference type="ARBA" id="ARBA00022475"/>
    </source>
</evidence>
<keyword evidence="8" id="KW-1185">Reference proteome</keyword>
<feature type="transmembrane region" description="Helical" evidence="6">
    <location>
        <begin position="102"/>
        <end position="121"/>
    </location>
</feature>
<keyword evidence="5 6" id="KW-0472">Membrane</keyword>
<organism evidence="7 8">
    <name type="scientific">Erysipelothrix rhusiopathiae ATCC 19414</name>
    <dbReference type="NCBI Taxonomy" id="525280"/>
    <lineage>
        <taxon>Bacteria</taxon>
        <taxon>Bacillati</taxon>
        <taxon>Bacillota</taxon>
        <taxon>Erysipelotrichia</taxon>
        <taxon>Erysipelotrichales</taxon>
        <taxon>Erysipelotrichaceae</taxon>
        <taxon>Erysipelothrix</taxon>
    </lineage>
</organism>
<reference evidence="7" key="1">
    <citation type="submission" date="2011-01" db="EMBL/GenBank/DDBJ databases">
        <authorList>
            <person name="Muzny D."/>
            <person name="Qin X."/>
            <person name="Buhay C."/>
            <person name="Dugan-Rocha S."/>
            <person name="Ding Y."/>
            <person name="Chen G."/>
            <person name="Hawes A."/>
            <person name="Holder M."/>
            <person name="Jhangiani S."/>
            <person name="Johnson A."/>
            <person name="Khan Z."/>
            <person name="Li Z."/>
            <person name="Liu W."/>
            <person name="Liu X."/>
            <person name="Perez L."/>
            <person name="Shen H."/>
            <person name="Wang Q."/>
            <person name="Watt J."/>
            <person name="Xi L."/>
            <person name="Xin Y."/>
            <person name="Zhou J."/>
            <person name="Deng J."/>
            <person name="Jiang H."/>
            <person name="Liu Y."/>
            <person name="Qu J."/>
            <person name="Song X.-Z."/>
            <person name="Zhang L."/>
            <person name="Villasana D."/>
            <person name="Johnson A."/>
            <person name="Liu J."/>
            <person name="Liyanage D."/>
            <person name="Lorensuhewa L."/>
            <person name="Robinson T."/>
            <person name="Song A."/>
            <person name="Song B.-B."/>
            <person name="Dinh H."/>
            <person name="Thornton R."/>
            <person name="Coyle M."/>
            <person name="Francisco L."/>
            <person name="Jackson L."/>
            <person name="Javaid M."/>
            <person name="Korchina V."/>
            <person name="Kovar C."/>
            <person name="Mata R."/>
            <person name="Mathew T."/>
            <person name="Ngo R."/>
            <person name="Nguyen L."/>
            <person name="Nguyen N."/>
            <person name="Okwuonu G."/>
            <person name="Ongeri F."/>
            <person name="Pham C."/>
            <person name="Simmons D."/>
            <person name="Wilczek-Boney K."/>
            <person name="Hale W."/>
            <person name="Jakkamsetti A."/>
            <person name="Pham P."/>
            <person name="Ruth R."/>
            <person name="San Lucas F."/>
            <person name="Warren J."/>
            <person name="Zhang J."/>
            <person name="Zhao Z."/>
            <person name="Zhou C."/>
            <person name="Zhu D."/>
            <person name="Lee S."/>
            <person name="Bess C."/>
            <person name="Blankenburg K."/>
            <person name="Forbes L."/>
            <person name="Fu Q."/>
            <person name="Gubbala S."/>
            <person name="Hirani K."/>
            <person name="Jayaseelan J.C."/>
            <person name="Lara F."/>
            <person name="Munidasa M."/>
            <person name="Palculict T."/>
            <person name="Patil S."/>
            <person name="Pu L.-L."/>
            <person name="Saada N."/>
            <person name="Tang L."/>
            <person name="Weissenberger G."/>
            <person name="Zhu Y."/>
            <person name="Hemphill L."/>
            <person name="Shang Y."/>
            <person name="Youmans B."/>
            <person name="Ayvaz T."/>
            <person name="Ross M."/>
            <person name="Santibanez J."/>
            <person name="Aqrawi P."/>
            <person name="Gross S."/>
            <person name="Joshi V."/>
            <person name="Fowler G."/>
            <person name="Nazareth L."/>
            <person name="Reid J."/>
            <person name="Worley K."/>
            <person name="Petrosino J."/>
            <person name="Highlander S."/>
            <person name="Gibbs R."/>
        </authorList>
    </citation>
    <scope>NUCLEOTIDE SEQUENCE [LARGE SCALE GENOMIC DNA]</scope>
    <source>
        <strain evidence="7">ATCC 19414</strain>
    </source>
</reference>
<feature type="transmembrane region" description="Helical" evidence="6">
    <location>
        <begin position="127"/>
        <end position="153"/>
    </location>
</feature>
<dbReference type="STRING" id="1648.A2I91_08585"/>
<evidence type="ECO:0000256" key="6">
    <source>
        <dbReference type="SAM" id="Phobius"/>
    </source>
</evidence>
<feature type="transmembrane region" description="Helical" evidence="6">
    <location>
        <begin position="42"/>
        <end position="59"/>
    </location>
</feature>
<dbReference type="PANTHER" id="PTHR33931">
    <property type="entry name" value="HOLIN-LIKE PROTEIN CIDA-RELATED"/>
    <property type="match status" value="1"/>
</dbReference>
<evidence type="ECO:0000256" key="3">
    <source>
        <dbReference type="ARBA" id="ARBA00022692"/>
    </source>
</evidence>
<comment type="caution">
    <text evidence="7">The sequence shown here is derived from an EMBL/GenBank/DDBJ whole genome shotgun (WGS) entry which is preliminary data.</text>
</comment>
<dbReference type="AlphaFoldDB" id="E7FY01"/>
<evidence type="ECO:0000256" key="5">
    <source>
        <dbReference type="ARBA" id="ARBA00023136"/>
    </source>
</evidence>
<keyword evidence="2" id="KW-1003">Cell membrane</keyword>
<gene>
    <name evidence="7" type="primary">lrgA</name>
    <name evidence="7" type="ORF">HMPREF0357_11528</name>
</gene>
<sequence length="159" mass="18050">MLFFMSQPLILNKYNEKAITSRIFYTFVVKSDKMNAVLLRRFLMNILSQLFLILAFSYAGETITTLLHLPVPGSIVGLFLLFGALQLKLIKVKQVEESGSWLKNNMAFLFVPATVGIMPYFDIIQKSWLNITIILIVSTLITYIVTGVVAEFLNKRGVH</sequence>
<dbReference type="EMBL" id="ACLK02000003">
    <property type="protein sequence ID" value="EFY08375.1"/>
    <property type="molecule type" value="Genomic_DNA"/>
</dbReference>
<dbReference type="PANTHER" id="PTHR33931:SF2">
    <property type="entry name" value="HOLIN-LIKE PROTEIN CIDA"/>
    <property type="match status" value="1"/>
</dbReference>
<name>E7FY01_ERYRH</name>
<evidence type="ECO:0000256" key="1">
    <source>
        <dbReference type="ARBA" id="ARBA00004651"/>
    </source>
</evidence>
<evidence type="ECO:0000256" key="4">
    <source>
        <dbReference type="ARBA" id="ARBA00022989"/>
    </source>
</evidence>
<accession>E7FY01</accession>
<dbReference type="Proteomes" id="UP000003028">
    <property type="component" value="Unassembled WGS sequence"/>
</dbReference>
<feature type="transmembrane region" description="Helical" evidence="6">
    <location>
        <begin position="71"/>
        <end position="90"/>
    </location>
</feature>
<evidence type="ECO:0000313" key="8">
    <source>
        <dbReference type="Proteomes" id="UP000003028"/>
    </source>
</evidence>
<dbReference type="InterPro" id="IPR005538">
    <property type="entry name" value="LrgA/CidA"/>
</dbReference>